<feature type="transmembrane region" description="Helical" evidence="6">
    <location>
        <begin position="18"/>
        <end position="35"/>
    </location>
</feature>
<dbReference type="PANTHER" id="PTHR33545">
    <property type="entry name" value="UPF0750 MEMBRANE PROTEIN YITT-RELATED"/>
    <property type="match status" value="1"/>
</dbReference>
<accession>A0A845A7N2</accession>
<keyword evidence="4 6" id="KW-1133">Transmembrane helix</keyword>
<comment type="caution">
    <text evidence="7">The sequence shown here is derived from an EMBL/GenBank/DDBJ whole genome shotgun (WGS) entry which is preliminary data.</text>
</comment>
<evidence type="ECO:0000256" key="6">
    <source>
        <dbReference type="SAM" id="Phobius"/>
    </source>
</evidence>
<protein>
    <submittedName>
        <fullName evidence="7">YitT family protein</fullName>
    </submittedName>
</protein>
<evidence type="ECO:0000313" key="8">
    <source>
        <dbReference type="Proteomes" id="UP000460561"/>
    </source>
</evidence>
<sequence length="215" mass="22652">MQIPTDTGRPQHSTLEDAYALIVGCIMLALGMAILKATGLVTGGMAGFALLVGHFIPLSTGLLFALLNIPFFLLSLKVMGWTFTLRTLLVSLGVAGFSILFDHTADFTIHNAPLAAFSAGIILGLGILAIARHGAGVGGIGIVALWLLSSRGWNAGRTQVFFDVVILSASIPFIGTTNILYSLVGAVAMSSILYVWHRPDLYAGISPPFRAARAK</sequence>
<feature type="transmembrane region" description="Helical" evidence="6">
    <location>
        <begin position="121"/>
        <end position="148"/>
    </location>
</feature>
<name>A0A845A7N2_9SPHN</name>
<dbReference type="Pfam" id="PF02588">
    <property type="entry name" value="YitT_membrane"/>
    <property type="match status" value="1"/>
</dbReference>
<comment type="subcellular location">
    <subcellularLocation>
        <location evidence="1">Cell membrane</location>
        <topology evidence="1">Multi-pass membrane protein</topology>
    </subcellularLocation>
</comment>
<evidence type="ECO:0000256" key="1">
    <source>
        <dbReference type="ARBA" id="ARBA00004651"/>
    </source>
</evidence>
<dbReference type="OrthoDB" id="3296441at2"/>
<dbReference type="RefSeq" id="WP_160739434.1">
    <property type="nucleotide sequence ID" value="NZ_WTYQ01000003.1"/>
</dbReference>
<evidence type="ECO:0000256" key="2">
    <source>
        <dbReference type="ARBA" id="ARBA00022475"/>
    </source>
</evidence>
<evidence type="ECO:0000313" key="7">
    <source>
        <dbReference type="EMBL" id="MXP26230.1"/>
    </source>
</evidence>
<gene>
    <name evidence="7" type="ORF">GRI39_09300</name>
</gene>
<reference evidence="7 8" key="1">
    <citation type="submission" date="2019-12" db="EMBL/GenBank/DDBJ databases">
        <title>Genomic-based taxomic classification of the family Erythrobacteraceae.</title>
        <authorList>
            <person name="Xu L."/>
        </authorList>
    </citation>
    <scope>NUCLEOTIDE SEQUENCE [LARGE SCALE GENOMIC DNA]</scope>
    <source>
        <strain evidence="7 8">DSM 18604</strain>
    </source>
</reference>
<feature type="transmembrane region" description="Helical" evidence="6">
    <location>
        <begin position="55"/>
        <end position="76"/>
    </location>
</feature>
<feature type="transmembrane region" description="Helical" evidence="6">
    <location>
        <begin position="83"/>
        <end position="101"/>
    </location>
</feature>
<evidence type="ECO:0000256" key="5">
    <source>
        <dbReference type="ARBA" id="ARBA00023136"/>
    </source>
</evidence>
<keyword evidence="3 6" id="KW-0812">Transmembrane</keyword>
<dbReference type="AlphaFoldDB" id="A0A845A7N2"/>
<dbReference type="InterPro" id="IPR051461">
    <property type="entry name" value="UPF0750_membrane"/>
</dbReference>
<keyword evidence="5 6" id="KW-0472">Membrane</keyword>
<feature type="transmembrane region" description="Helical" evidence="6">
    <location>
        <begin position="160"/>
        <end position="184"/>
    </location>
</feature>
<keyword evidence="2" id="KW-1003">Cell membrane</keyword>
<proteinExistence type="predicted"/>
<organism evidence="7 8">
    <name type="scientific">Altericroceibacterium indicum</name>
    <dbReference type="NCBI Taxonomy" id="374177"/>
    <lineage>
        <taxon>Bacteria</taxon>
        <taxon>Pseudomonadati</taxon>
        <taxon>Pseudomonadota</taxon>
        <taxon>Alphaproteobacteria</taxon>
        <taxon>Sphingomonadales</taxon>
        <taxon>Erythrobacteraceae</taxon>
        <taxon>Altericroceibacterium</taxon>
    </lineage>
</organism>
<evidence type="ECO:0000256" key="3">
    <source>
        <dbReference type="ARBA" id="ARBA00022692"/>
    </source>
</evidence>
<keyword evidence="8" id="KW-1185">Reference proteome</keyword>
<dbReference type="InterPro" id="IPR003740">
    <property type="entry name" value="YitT"/>
</dbReference>
<dbReference type="PANTHER" id="PTHR33545:SF5">
    <property type="entry name" value="UPF0750 MEMBRANE PROTEIN YITT"/>
    <property type="match status" value="1"/>
</dbReference>
<dbReference type="GO" id="GO:0005886">
    <property type="term" value="C:plasma membrane"/>
    <property type="evidence" value="ECO:0007669"/>
    <property type="project" value="UniProtKB-SubCell"/>
</dbReference>
<evidence type="ECO:0000256" key="4">
    <source>
        <dbReference type="ARBA" id="ARBA00022989"/>
    </source>
</evidence>
<dbReference type="Proteomes" id="UP000460561">
    <property type="component" value="Unassembled WGS sequence"/>
</dbReference>
<dbReference type="EMBL" id="WTYQ01000003">
    <property type="protein sequence ID" value="MXP26230.1"/>
    <property type="molecule type" value="Genomic_DNA"/>
</dbReference>